<dbReference type="Pfam" id="PF05193">
    <property type="entry name" value="Peptidase_M16_C"/>
    <property type="match status" value="1"/>
</dbReference>
<dbReference type="Pfam" id="PF22516">
    <property type="entry name" value="PreP_C"/>
    <property type="match status" value="1"/>
</dbReference>
<evidence type="ECO:0000313" key="2">
    <source>
        <dbReference type="EMBL" id="CUH92019.1"/>
    </source>
</evidence>
<dbReference type="GO" id="GO:0046872">
    <property type="term" value="F:metal ion binding"/>
    <property type="evidence" value="ECO:0007669"/>
    <property type="project" value="InterPro"/>
</dbReference>
<dbReference type="AlphaFoldDB" id="A0A0K8J3S8"/>
<dbReference type="EMBL" id="LN879430">
    <property type="protein sequence ID" value="CUH92019.1"/>
    <property type="molecule type" value="Genomic_DNA"/>
</dbReference>
<reference evidence="3" key="1">
    <citation type="submission" date="2015-09" db="EMBL/GenBank/DDBJ databases">
        <authorList>
            <person name="Wibberg D."/>
        </authorList>
    </citation>
    <scope>NUCLEOTIDE SEQUENCE [LARGE SCALE GENOMIC DNA]</scope>
    <source>
        <strain evidence="3">SD1D</strain>
    </source>
</reference>
<dbReference type="InterPro" id="IPR011249">
    <property type="entry name" value="Metalloenz_LuxS/M16"/>
</dbReference>
<dbReference type="RefSeq" id="WP_058257429.1">
    <property type="nucleotide sequence ID" value="NZ_JANWKB010000016.1"/>
</dbReference>
<dbReference type="InterPro" id="IPR013578">
    <property type="entry name" value="Peptidase_M16C_assoc"/>
</dbReference>
<dbReference type="FunFam" id="3.30.830.10:FF:000034">
    <property type="entry name" value="presequence protease 1, chloroplastic/mitochondrial"/>
    <property type="match status" value="1"/>
</dbReference>
<dbReference type="Proteomes" id="UP000196053">
    <property type="component" value="Chromosome I"/>
</dbReference>
<dbReference type="Pfam" id="PF00675">
    <property type="entry name" value="Peptidase_M16"/>
    <property type="match status" value="1"/>
</dbReference>
<dbReference type="Gene3D" id="3.30.830.10">
    <property type="entry name" value="Metalloenzyme, LuxS/M16 peptidase-like"/>
    <property type="match status" value="4"/>
</dbReference>
<accession>A0A0K8J3S8</accession>
<feature type="domain" description="Peptidase M16C associated" evidence="1">
    <location>
        <begin position="462"/>
        <end position="712"/>
    </location>
</feature>
<evidence type="ECO:0000259" key="1">
    <source>
        <dbReference type="SMART" id="SM01264"/>
    </source>
</evidence>
<dbReference type="SUPFAM" id="SSF63411">
    <property type="entry name" value="LuxS/MPP-like metallohydrolase"/>
    <property type="match status" value="4"/>
</dbReference>
<keyword evidence="3" id="KW-1185">Reference proteome</keyword>
<dbReference type="InterPro" id="IPR007863">
    <property type="entry name" value="Peptidase_M16_C"/>
</dbReference>
<dbReference type="InterPro" id="IPR055130">
    <property type="entry name" value="PreP_C"/>
</dbReference>
<dbReference type="OrthoDB" id="9762027at2"/>
<dbReference type="Pfam" id="PF08367">
    <property type="entry name" value="M16C_assoc"/>
    <property type="match status" value="1"/>
</dbReference>
<dbReference type="PANTHER" id="PTHR43016">
    <property type="entry name" value="PRESEQUENCE PROTEASE"/>
    <property type="match status" value="1"/>
</dbReference>
<protein>
    <submittedName>
        <fullName evidence="2">Protein HypA</fullName>
    </submittedName>
</protein>
<dbReference type="GO" id="GO:0004222">
    <property type="term" value="F:metalloendopeptidase activity"/>
    <property type="evidence" value="ECO:0007669"/>
    <property type="project" value="TreeGrafter"/>
</dbReference>
<dbReference type="SMART" id="SM01264">
    <property type="entry name" value="M16C_associated"/>
    <property type="match status" value="1"/>
</dbReference>
<dbReference type="KEGG" id="hsd:SD1D_0467"/>
<gene>
    <name evidence="2" type="primary">hypA</name>
    <name evidence="2" type="ORF">SD1D_0467</name>
</gene>
<proteinExistence type="predicted"/>
<dbReference type="GO" id="GO:0016485">
    <property type="term" value="P:protein processing"/>
    <property type="evidence" value="ECO:0007669"/>
    <property type="project" value="TreeGrafter"/>
</dbReference>
<name>A0A0K8J3S8_9FIRM</name>
<evidence type="ECO:0000313" key="3">
    <source>
        <dbReference type="Proteomes" id="UP000196053"/>
    </source>
</evidence>
<dbReference type="InterPro" id="IPR011765">
    <property type="entry name" value="Pept_M16_N"/>
</dbReference>
<organism evidence="2 3">
    <name type="scientific">Herbinix luporum</name>
    <dbReference type="NCBI Taxonomy" id="1679721"/>
    <lineage>
        <taxon>Bacteria</taxon>
        <taxon>Bacillati</taxon>
        <taxon>Bacillota</taxon>
        <taxon>Clostridia</taxon>
        <taxon>Lachnospirales</taxon>
        <taxon>Lachnospiraceae</taxon>
        <taxon>Herbinix</taxon>
    </lineage>
</organism>
<dbReference type="PANTHER" id="PTHR43016:SF13">
    <property type="entry name" value="PRESEQUENCE PROTEASE, MITOCHONDRIAL"/>
    <property type="match status" value="1"/>
</dbReference>
<sequence length="979" mass="113353">MKMNIPSQYRLVFDENLEDLNGWGAYLVHVKTGARIALIKNEDLNKVFYIGFRTPPKNSTGVAHIIEHSVLCGSKNFPAKDPFIELAKGSLNTFLNAMTYSDRTVYPIASQNEQDFKNLMHVYLDAVFYPNIYQRKEIFGQEAWHYDLENENDELLINGVVYNEMKGAFSSPEQQLFRLNQNSLFPDTPYGVESGGDPEFIPELSYEEFLDFHRTYYHPSNSYIFLYGDMDFEERLIWLDKEYLSQFEYLKVDSEIPMQKGFENLREVEEFYSLGEGDNPKENTYLSLNIAIGDSKNKELSLAFQILEYVLFEAPGAPVKQALLDKAIGKDIFSQFNNEYLQPVLSIVAKNSDEDKKQEFLNTISDTLKKLVEEGLNEKSLQAAINFYEFRYREADFGRYPKGLIYGLRVLSSWLYDDDLPFQNLKDTEIYDFLKKQIKTGYFEKLIKDYIINNNHAALVVLKPLAGLNKIRDDKMKEKLAAYKESLSKEELRNIINETKSLRKYQETPSTKEELETIPLLTRQDIEPNPQPIYNEENEVDGIRLVHHDIFTNEIAYFRLLFDIRDIPTELIPYMSLLSLVLGYVDTDNYSYLEYSNEVNIHTGGIYTNVISFSLKDNTKEFLPKFEIGSKVMYDKIPQSFRLIEEMLYHTQLKDYKRLKEIIDEVKSRMQMRFQSSGHTVAVNRAMSYYSEHAMFKELTEGISFYEFLEEITENYGQMKDTIISRLKDLMEMIFVKNKLMVSVTADSTGYKLFLKDFSAFIGGLKKEASERLLSSYDKRPLKPKSLNEGFKAAMQVQYVARAGNYFKAGYKYTGALKVLRMILSYDYLWNNVRVKGGAYGCMCSFSGVDGDVYFTSYRDPNLKETNQVYEDIPKFLESFTADERDITKNIIGTISTLDTPLTPQAKGSRSLSILLSGLTYEDLKREREEIINVSQDDIRALSGLIRAVLDEGHICVIGNESKVEENRDMFSQVKNLMK</sequence>